<reference evidence="1" key="1">
    <citation type="submission" date="2019-08" db="EMBL/GenBank/DDBJ databases">
        <authorList>
            <person name="Kucharzyk K."/>
            <person name="Murdoch R.W."/>
            <person name="Higgins S."/>
            <person name="Loffler F."/>
        </authorList>
    </citation>
    <scope>NUCLEOTIDE SEQUENCE</scope>
</reference>
<dbReference type="InterPro" id="IPR057695">
    <property type="entry name" value="DUF7935"/>
</dbReference>
<name>A0A644TT92_9ZZZZ</name>
<sequence length="179" mass="20719">MILTTIILAVAFVGAIFAVGYFNNKSIKQFVENEQKKTLLEIKKIQESETRKVVTPIQLQAYERLVLFLERMNPDNLVLRCYEPTMDSKLLKDVMVQNIRNEFEHNLSQQLYISNEAWALIKNAKEEMISTINTVFTKEEKTITPTGFAGKLFEQFAGKKNPLELAQEVLKEEIQKRFA</sequence>
<organism evidence="1">
    <name type="scientific">bioreactor metagenome</name>
    <dbReference type="NCBI Taxonomy" id="1076179"/>
    <lineage>
        <taxon>unclassified sequences</taxon>
        <taxon>metagenomes</taxon>
        <taxon>ecological metagenomes</taxon>
    </lineage>
</organism>
<dbReference type="EMBL" id="VSSQ01000051">
    <property type="protein sequence ID" value="MPL70110.1"/>
    <property type="molecule type" value="Genomic_DNA"/>
</dbReference>
<comment type="caution">
    <text evidence="1">The sequence shown here is derived from an EMBL/GenBank/DDBJ whole genome shotgun (WGS) entry which is preliminary data.</text>
</comment>
<gene>
    <name evidence="1" type="ORF">SDC9_15861</name>
</gene>
<protein>
    <submittedName>
        <fullName evidence="1">Uncharacterized protein</fullName>
    </submittedName>
</protein>
<dbReference type="AlphaFoldDB" id="A0A644TT92"/>
<accession>A0A644TT92</accession>
<evidence type="ECO:0000313" key="1">
    <source>
        <dbReference type="EMBL" id="MPL70110.1"/>
    </source>
</evidence>
<dbReference type="Pfam" id="PF25589">
    <property type="entry name" value="DUF7935"/>
    <property type="match status" value="1"/>
</dbReference>
<proteinExistence type="predicted"/>